<organism evidence="3 4">
    <name type="scientific">Parthenolecanium corni</name>
    <dbReference type="NCBI Taxonomy" id="536013"/>
    <lineage>
        <taxon>Eukaryota</taxon>
        <taxon>Metazoa</taxon>
        <taxon>Ecdysozoa</taxon>
        <taxon>Arthropoda</taxon>
        <taxon>Hexapoda</taxon>
        <taxon>Insecta</taxon>
        <taxon>Pterygota</taxon>
        <taxon>Neoptera</taxon>
        <taxon>Paraneoptera</taxon>
        <taxon>Hemiptera</taxon>
        <taxon>Sternorrhyncha</taxon>
        <taxon>Coccoidea</taxon>
        <taxon>Coccidae</taxon>
        <taxon>Parthenolecanium</taxon>
    </lineage>
</organism>
<protein>
    <recommendedName>
        <fullName evidence="2">Integrase catalytic domain-containing protein</fullName>
    </recommendedName>
</protein>
<dbReference type="GO" id="GO:0015074">
    <property type="term" value="P:DNA integration"/>
    <property type="evidence" value="ECO:0007669"/>
    <property type="project" value="InterPro"/>
</dbReference>
<gene>
    <name evidence="3" type="ORF">V9T40_009326</name>
</gene>
<feature type="compositionally biased region" description="Polar residues" evidence="1">
    <location>
        <begin position="121"/>
        <end position="133"/>
    </location>
</feature>
<name>A0AAN9TSA8_9HEMI</name>
<sequence>MGHSIIPRLMSYLHVFKKKNLTLQATSRTRPMVTENFNDHAQIDLIDFQSVADGDYKWVLHYQGHLTKFSIFRLLRTKHAEEVAAELKQIFCIFGCPRVLHSDNGREFVNKVIDKLVSQWPGCQNSSRSSQKSPKPEERRTG</sequence>
<dbReference type="Proteomes" id="UP001367676">
    <property type="component" value="Unassembled WGS sequence"/>
</dbReference>
<proteinExistence type="predicted"/>
<comment type="caution">
    <text evidence="3">The sequence shown here is derived from an EMBL/GenBank/DDBJ whole genome shotgun (WGS) entry which is preliminary data.</text>
</comment>
<evidence type="ECO:0000313" key="3">
    <source>
        <dbReference type="EMBL" id="KAK7601885.1"/>
    </source>
</evidence>
<dbReference type="PANTHER" id="PTHR46585:SF3">
    <property type="entry name" value="INTEGRASE CATALYTIC DOMAIN-CONTAINING PROTEIN"/>
    <property type="match status" value="1"/>
</dbReference>
<evidence type="ECO:0000256" key="1">
    <source>
        <dbReference type="SAM" id="MobiDB-lite"/>
    </source>
</evidence>
<feature type="region of interest" description="Disordered" evidence="1">
    <location>
        <begin position="121"/>
        <end position="142"/>
    </location>
</feature>
<accession>A0AAN9TSA8</accession>
<dbReference type="PANTHER" id="PTHR46585">
    <property type="entry name" value="INTEGRASE CORE DOMAIN CONTAINING PROTEIN"/>
    <property type="match status" value="1"/>
</dbReference>
<dbReference type="SUPFAM" id="SSF53098">
    <property type="entry name" value="Ribonuclease H-like"/>
    <property type="match status" value="1"/>
</dbReference>
<dbReference type="PROSITE" id="PS50994">
    <property type="entry name" value="INTEGRASE"/>
    <property type="match status" value="1"/>
</dbReference>
<evidence type="ECO:0000313" key="4">
    <source>
        <dbReference type="Proteomes" id="UP001367676"/>
    </source>
</evidence>
<reference evidence="3 4" key="1">
    <citation type="submission" date="2024-03" db="EMBL/GenBank/DDBJ databases">
        <title>Adaptation during the transition from Ophiocordyceps entomopathogen to insect associate is accompanied by gene loss and intensified selection.</title>
        <authorList>
            <person name="Ward C.M."/>
            <person name="Onetto C.A."/>
            <person name="Borneman A.R."/>
        </authorList>
    </citation>
    <scope>NUCLEOTIDE SEQUENCE [LARGE SCALE GENOMIC DNA]</scope>
    <source>
        <strain evidence="3">AWRI1</strain>
        <tissue evidence="3">Single Adult Female</tissue>
    </source>
</reference>
<feature type="domain" description="Integrase catalytic" evidence="2">
    <location>
        <begin position="27"/>
        <end position="142"/>
    </location>
</feature>
<dbReference type="InterPro" id="IPR036397">
    <property type="entry name" value="RNaseH_sf"/>
</dbReference>
<dbReference type="InterPro" id="IPR012337">
    <property type="entry name" value="RNaseH-like_sf"/>
</dbReference>
<dbReference type="EMBL" id="JBBCAQ010000010">
    <property type="protein sequence ID" value="KAK7601885.1"/>
    <property type="molecule type" value="Genomic_DNA"/>
</dbReference>
<dbReference type="GO" id="GO:0003676">
    <property type="term" value="F:nucleic acid binding"/>
    <property type="evidence" value="ECO:0007669"/>
    <property type="project" value="InterPro"/>
</dbReference>
<evidence type="ECO:0000259" key="2">
    <source>
        <dbReference type="PROSITE" id="PS50994"/>
    </source>
</evidence>
<dbReference type="InterPro" id="IPR001584">
    <property type="entry name" value="Integrase_cat-core"/>
</dbReference>
<keyword evidence="4" id="KW-1185">Reference proteome</keyword>
<dbReference type="AlphaFoldDB" id="A0AAN9TSA8"/>
<dbReference type="Gene3D" id="3.30.420.10">
    <property type="entry name" value="Ribonuclease H-like superfamily/Ribonuclease H"/>
    <property type="match status" value="1"/>
</dbReference>